<dbReference type="SMART" id="SM00825">
    <property type="entry name" value="PKS_KS"/>
    <property type="match status" value="1"/>
</dbReference>
<dbReference type="AlphaFoldDB" id="A0A286RFM0"/>
<dbReference type="CDD" id="cd00834">
    <property type="entry name" value="KAS_I_II"/>
    <property type="match status" value="1"/>
</dbReference>
<keyword evidence="5" id="KW-0012">Acyltransferase</keyword>
<dbReference type="InterPro" id="IPR014031">
    <property type="entry name" value="Ketoacyl_synth_C"/>
</dbReference>
<comment type="similarity">
    <text evidence="1 3">Belongs to the thiolase-like superfamily. Beta-ketoacyl-ACP synthases family.</text>
</comment>
<keyword evidence="2 3" id="KW-0808">Transferase</keyword>
<dbReference type="PROSITE" id="PS52004">
    <property type="entry name" value="KS3_2"/>
    <property type="match status" value="1"/>
</dbReference>
<keyword evidence="6" id="KW-1185">Reference proteome</keyword>
<name>A0A286RFM0_9BACT</name>
<dbReference type="Proteomes" id="UP000215086">
    <property type="component" value="Chromosome"/>
</dbReference>
<dbReference type="EC" id="2.3.1.179" evidence="5"/>
<dbReference type="SUPFAM" id="SSF53901">
    <property type="entry name" value="Thiolase-like"/>
    <property type="match status" value="2"/>
</dbReference>
<feature type="domain" description="Ketosynthase family 3 (KS3)" evidence="4">
    <location>
        <begin position="4"/>
        <end position="420"/>
    </location>
</feature>
<evidence type="ECO:0000313" key="6">
    <source>
        <dbReference type="Proteomes" id="UP000215086"/>
    </source>
</evidence>
<sequence>MSNVPEVVITGLGVVSPIGTGCDEFWHSLSEGRSGIRRIPALNGQPFPFAIGGQIVNFDATDKIRPRKALKVMSRDIQLAFVAADMALQEAGIAASGVSPERFGIVFGADLIPCELDEIANAIRSCMVDGRFDFSLWGTRALSELYPLWLLKYLPNMPACHIGIAYDARGPNNSLTLAEVSSLAAITEAVRVIQRGDADVMVAGGTGCRIHPAVWVRTGAYQLSSRVDQPERACRPFDLDRDGMVHGEGAGAVVLESRKHAEARGAPILARVLGFACAFEARRPDQPWSGEAIKRAIRDALRMAELKPHDVGHVNAHGLSTVEDDIAEARAIRSELGDVAVTAPKSFFGNLAAGTGAVELAVSLLAFRHGQVPITLNCERPDPRCPINVVNKAPVPAAPPVAVVLNHSRIGQAVALVVAGP</sequence>
<dbReference type="Pfam" id="PF02801">
    <property type="entry name" value="Ketoacyl-synt_C"/>
    <property type="match status" value="1"/>
</dbReference>
<dbReference type="EMBL" id="CP018477">
    <property type="protein sequence ID" value="ASV74742.1"/>
    <property type="molecule type" value="Genomic_DNA"/>
</dbReference>
<dbReference type="Pfam" id="PF00109">
    <property type="entry name" value="ketoacyl-synt"/>
    <property type="match status" value="1"/>
</dbReference>
<organism evidence="5 6">
    <name type="scientific">Thermogutta terrifontis</name>
    <dbReference type="NCBI Taxonomy" id="1331910"/>
    <lineage>
        <taxon>Bacteria</taxon>
        <taxon>Pseudomonadati</taxon>
        <taxon>Planctomycetota</taxon>
        <taxon>Planctomycetia</taxon>
        <taxon>Pirellulales</taxon>
        <taxon>Thermoguttaceae</taxon>
        <taxon>Thermogutta</taxon>
    </lineage>
</organism>
<reference evidence="5 6" key="1">
    <citation type="journal article" name="Front. Microbiol.">
        <title>Sugar Metabolism of the First Thermophilic Planctomycete Thermogutta terrifontis: Comparative Genomic and Transcriptomic Approaches.</title>
        <authorList>
            <person name="Elcheninov A.G."/>
            <person name="Menzel P."/>
            <person name="Gudbergsdottir S.R."/>
            <person name="Slesarev A.I."/>
            <person name="Kadnikov V.V."/>
            <person name="Krogh A."/>
            <person name="Bonch-Osmolovskaya E.A."/>
            <person name="Peng X."/>
            <person name="Kublanov I.V."/>
        </authorList>
    </citation>
    <scope>NUCLEOTIDE SEQUENCE [LARGE SCALE GENOMIC DNA]</scope>
    <source>
        <strain evidence="5 6">R1</strain>
    </source>
</reference>
<dbReference type="GO" id="GO:0006633">
    <property type="term" value="P:fatty acid biosynthetic process"/>
    <property type="evidence" value="ECO:0007669"/>
    <property type="project" value="TreeGrafter"/>
</dbReference>
<evidence type="ECO:0000313" key="5">
    <source>
        <dbReference type="EMBL" id="ASV74742.1"/>
    </source>
</evidence>
<evidence type="ECO:0000259" key="4">
    <source>
        <dbReference type="PROSITE" id="PS52004"/>
    </source>
</evidence>
<dbReference type="PANTHER" id="PTHR11712">
    <property type="entry name" value="POLYKETIDE SYNTHASE-RELATED"/>
    <property type="match status" value="1"/>
</dbReference>
<dbReference type="GO" id="GO:0004315">
    <property type="term" value="F:3-oxoacyl-[acyl-carrier-protein] synthase activity"/>
    <property type="evidence" value="ECO:0007669"/>
    <property type="project" value="UniProtKB-EC"/>
</dbReference>
<proteinExistence type="inferred from homology"/>
<gene>
    <name evidence="5" type="ORF">THTE_2140</name>
</gene>
<evidence type="ECO:0000256" key="2">
    <source>
        <dbReference type="ARBA" id="ARBA00022679"/>
    </source>
</evidence>
<accession>A0A286RFM0</accession>
<evidence type="ECO:0000256" key="1">
    <source>
        <dbReference type="ARBA" id="ARBA00008467"/>
    </source>
</evidence>
<dbReference type="PANTHER" id="PTHR11712:SF336">
    <property type="entry name" value="3-OXOACYL-[ACYL-CARRIER-PROTEIN] SYNTHASE, MITOCHONDRIAL"/>
    <property type="match status" value="1"/>
</dbReference>
<dbReference type="GO" id="GO:0005829">
    <property type="term" value="C:cytosol"/>
    <property type="evidence" value="ECO:0007669"/>
    <property type="project" value="TreeGrafter"/>
</dbReference>
<dbReference type="KEGG" id="ttf:THTE_2140"/>
<dbReference type="InterPro" id="IPR016039">
    <property type="entry name" value="Thiolase-like"/>
</dbReference>
<protein>
    <submittedName>
        <fullName evidence="5">3-oxoacyl-[acyl-carrier-protein] synthase, KASII</fullName>
        <ecNumber evidence="5">2.3.1.179</ecNumber>
    </submittedName>
</protein>
<dbReference type="InterPro" id="IPR014030">
    <property type="entry name" value="Ketoacyl_synth_N"/>
</dbReference>
<evidence type="ECO:0000256" key="3">
    <source>
        <dbReference type="RuleBase" id="RU003694"/>
    </source>
</evidence>
<dbReference type="InterPro" id="IPR020841">
    <property type="entry name" value="PKS_Beta-ketoAc_synthase_dom"/>
</dbReference>
<dbReference type="InterPro" id="IPR000794">
    <property type="entry name" value="Beta-ketoacyl_synthase"/>
</dbReference>
<dbReference type="Gene3D" id="3.40.47.10">
    <property type="match status" value="2"/>
</dbReference>